<dbReference type="InterPro" id="IPR023365">
    <property type="entry name" value="Sortase_dom-sf"/>
</dbReference>
<sequence>MKNRILWILLSVLLFAGAIVLVAYFVWANGYMKPVTESVPSTTYAEFTYPSLTSPVIGTAATDEAGESSETTPYVSPIDFESLQAINPDIIGWIYMERPEISLPILRSPDDDSFYLYHNAERAYERSGSLFVEHNYNSDDFSDMCTVIYGHRMSNGSMFGTMQATMSEPGFFDTPQYIVIYQPECSRIFQICATIPRDNSHLLYYNDFNDRSVYDGFIADVYSQTGVAVNLVEDARPEYGERLLILSSCLWGDRSQRYLVIAREI</sequence>
<reference evidence="1" key="1">
    <citation type="journal article" date="2013" name="PLoS ONE">
        <title>Metagenomic insights into the carbohydrate-active enzymes carried by the microorganisms adhering to solid digesta in the rumen of cows.</title>
        <authorList>
            <person name="Wang L."/>
            <person name="Hatem A."/>
            <person name="Catalyurek U.V."/>
            <person name="Morrison M."/>
            <person name="Yu Z."/>
        </authorList>
    </citation>
    <scope>NUCLEOTIDE SEQUENCE</scope>
</reference>
<evidence type="ECO:0000313" key="1">
    <source>
        <dbReference type="EMBL" id="AHF24705.1"/>
    </source>
</evidence>
<proteinExistence type="predicted"/>
<dbReference type="Gene3D" id="2.40.260.10">
    <property type="entry name" value="Sortase"/>
    <property type="match status" value="1"/>
</dbReference>
<dbReference type="InterPro" id="IPR009835">
    <property type="entry name" value="SrtB"/>
</dbReference>
<dbReference type="AlphaFoldDB" id="W0FNY3"/>
<name>W0FNY3_9BACT</name>
<dbReference type="CDD" id="cd05826">
    <property type="entry name" value="Sortase_B"/>
    <property type="match status" value="1"/>
</dbReference>
<dbReference type="SUPFAM" id="SSF63817">
    <property type="entry name" value="Sortase"/>
    <property type="match status" value="1"/>
</dbReference>
<organism evidence="1">
    <name type="scientific">uncultured bacterium Contig783</name>
    <dbReference type="NCBI Taxonomy" id="1393612"/>
    <lineage>
        <taxon>Bacteria</taxon>
        <taxon>environmental samples</taxon>
    </lineage>
</organism>
<protein>
    <submittedName>
        <fullName evidence="1">SrtB family sortase</fullName>
    </submittedName>
</protein>
<dbReference type="EMBL" id="KC246803">
    <property type="protein sequence ID" value="AHF24705.1"/>
    <property type="molecule type" value="Genomic_DNA"/>
</dbReference>
<accession>W0FNY3</accession>